<dbReference type="AlphaFoldDB" id="A0A645ALY5"/>
<name>A0A645ALY5_9ZZZZ</name>
<dbReference type="EMBL" id="VSSQ01014569">
    <property type="protein sequence ID" value="MPM53936.1"/>
    <property type="molecule type" value="Genomic_DNA"/>
</dbReference>
<comment type="caution">
    <text evidence="2">The sequence shown here is derived from an EMBL/GenBank/DDBJ whole genome shotgun (WGS) entry which is preliminary data.</text>
</comment>
<keyword evidence="1" id="KW-0812">Transmembrane</keyword>
<evidence type="ECO:0000313" key="2">
    <source>
        <dbReference type="EMBL" id="MPM53936.1"/>
    </source>
</evidence>
<sequence>MFDVAQLCEIGMLCIFGASWPFNIVKSLRSGTAKGKSIIFEMLVIAGYGLGLFGKIWTYRQTGVLAYSTWFYIADILMVGVDLALYMRNARLDKARDAAISVTSALPDSAR</sequence>
<accession>A0A645ALY5</accession>
<reference evidence="2" key="1">
    <citation type="submission" date="2019-08" db="EMBL/GenBank/DDBJ databases">
        <authorList>
            <person name="Kucharzyk K."/>
            <person name="Murdoch R.W."/>
            <person name="Higgins S."/>
            <person name="Loffler F."/>
        </authorList>
    </citation>
    <scope>NUCLEOTIDE SEQUENCE</scope>
</reference>
<protein>
    <submittedName>
        <fullName evidence="2">Uncharacterized protein</fullName>
    </submittedName>
</protein>
<feature type="transmembrane region" description="Helical" evidence="1">
    <location>
        <begin position="38"/>
        <end position="58"/>
    </location>
</feature>
<organism evidence="2">
    <name type="scientific">bioreactor metagenome</name>
    <dbReference type="NCBI Taxonomy" id="1076179"/>
    <lineage>
        <taxon>unclassified sequences</taxon>
        <taxon>metagenomes</taxon>
        <taxon>ecological metagenomes</taxon>
    </lineage>
</organism>
<keyword evidence="1" id="KW-1133">Transmembrane helix</keyword>
<keyword evidence="1" id="KW-0472">Membrane</keyword>
<gene>
    <name evidence="2" type="ORF">SDC9_100708</name>
</gene>
<proteinExistence type="predicted"/>
<evidence type="ECO:0000256" key="1">
    <source>
        <dbReference type="SAM" id="Phobius"/>
    </source>
</evidence>
<feature type="transmembrane region" description="Helical" evidence="1">
    <location>
        <begin position="64"/>
        <end position="86"/>
    </location>
</feature>